<dbReference type="AlphaFoldDB" id="A0AAV4M4S1"/>
<evidence type="ECO:0000313" key="2">
    <source>
        <dbReference type="Proteomes" id="UP001054945"/>
    </source>
</evidence>
<proteinExistence type="predicted"/>
<organism evidence="1 2">
    <name type="scientific">Caerostris extrusa</name>
    <name type="common">Bark spider</name>
    <name type="synonym">Caerostris bankana</name>
    <dbReference type="NCBI Taxonomy" id="172846"/>
    <lineage>
        <taxon>Eukaryota</taxon>
        <taxon>Metazoa</taxon>
        <taxon>Ecdysozoa</taxon>
        <taxon>Arthropoda</taxon>
        <taxon>Chelicerata</taxon>
        <taxon>Arachnida</taxon>
        <taxon>Araneae</taxon>
        <taxon>Araneomorphae</taxon>
        <taxon>Entelegynae</taxon>
        <taxon>Araneoidea</taxon>
        <taxon>Araneidae</taxon>
        <taxon>Caerostris</taxon>
    </lineage>
</organism>
<evidence type="ECO:0000313" key="1">
    <source>
        <dbReference type="EMBL" id="GIX67374.1"/>
    </source>
</evidence>
<dbReference type="EMBL" id="BPLR01019394">
    <property type="protein sequence ID" value="GIX67374.1"/>
    <property type="molecule type" value="Genomic_DNA"/>
</dbReference>
<reference evidence="1 2" key="1">
    <citation type="submission" date="2021-06" db="EMBL/GenBank/DDBJ databases">
        <title>Caerostris extrusa draft genome.</title>
        <authorList>
            <person name="Kono N."/>
            <person name="Arakawa K."/>
        </authorList>
    </citation>
    <scope>NUCLEOTIDE SEQUENCE [LARGE SCALE GENOMIC DNA]</scope>
</reference>
<name>A0AAV4M4S1_CAEEX</name>
<comment type="caution">
    <text evidence="1">The sequence shown here is derived from an EMBL/GenBank/DDBJ whole genome shotgun (WGS) entry which is preliminary data.</text>
</comment>
<sequence>MFPKDKQAQSTVSHAIKEYLPNFIRGIFKLDYRKEKVVEKALKEVLLNYVCIHPSSNNPISKLCIDSVHNREEGLKWDELQFLLDVMKNSVLNSNTNPMNGFELIFEIFKATPLSRTAVIANILLRSTFEIYMKQGSTFIPVFKKFNVQSLLIF</sequence>
<gene>
    <name evidence="1" type="primary">X975_20391</name>
    <name evidence="1" type="ORF">CEXT_740081</name>
</gene>
<keyword evidence="2" id="KW-1185">Reference proteome</keyword>
<protein>
    <submittedName>
        <fullName evidence="1">Protein MMS22-like protein</fullName>
    </submittedName>
</protein>
<dbReference type="Proteomes" id="UP001054945">
    <property type="component" value="Unassembled WGS sequence"/>
</dbReference>
<accession>A0AAV4M4S1</accession>